<evidence type="ECO:0000259" key="9">
    <source>
        <dbReference type="Pfam" id="PF21082"/>
    </source>
</evidence>
<feature type="transmembrane region" description="Helical" evidence="7">
    <location>
        <begin position="89"/>
        <end position="106"/>
    </location>
</feature>
<keyword evidence="7" id="KW-0407">Ion channel</keyword>
<reference evidence="11" key="1">
    <citation type="journal article" date="2019" name="Int. J. Syst. Evol. Microbiol.">
        <title>The Global Catalogue of Microorganisms (GCM) 10K type strain sequencing project: providing services to taxonomists for standard genome sequencing and annotation.</title>
        <authorList>
            <consortium name="The Broad Institute Genomics Platform"/>
            <consortium name="The Broad Institute Genome Sequencing Center for Infectious Disease"/>
            <person name="Wu L."/>
            <person name="Ma J."/>
        </authorList>
    </citation>
    <scope>NUCLEOTIDE SEQUENCE [LARGE SCALE GENOMIC DNA]</scope>
    <source>
        <strain evidence="11">CCUG 55585</strain>
    </source>
</reference>
<dbReference type="Gene3D" id="3.30.70.100">
    <property type="match status" value="1"/>
</dbReference>
<dbReference type="PANTHER" id="PTHR30221">
    <property type="entry name" value="SMALL-CONDUCTANCE MECHANOSENSITIVE CHANNEL"/>
    <property type="match status" value="1"/>
</dbReference>
<dbReference type="Pfam" id="PF00924">
    <property type="entry name" value="MS_channel_2nd"/>
    <property type="match status" value="1"/>
</dbReference>
<dbReference type="SUPFAM" id="SSF82861">
    <property type="entry name" value="Mechanosensitive channel protein MscS (YggB), transmembrane region"/>
    <property type="match status" value="1"/>
</dbReference>
<evidence type="ECO:0000256" key="1">
    <source>
        <dbReference type="ARBA" id="ARBA00004651"/>
    </source>
</evidence>
<sequence>MHRFAFPFRRLGFVALFALLLFAIAVPMANASGDAWTQLLTGKVASTKPAAAPQPAAAALRCDVRHLGDCVETLVDTANLALARLFQKLPLLVLGALVILLTHWLSRFVGNRLHLLRIRSQNPYMSGLVRMVVRTAIMLVGILIALDVVGLTTVVGAVLGSAGVVGLVLGFAFRDIAENYIAGILLSVRRPFEPGDHVMIENREGKVIAVNSRATVLMTMDGNHLQLPNSLVFKSVVLNYSKNPNRRFDFTMLIDGSQSIREAQTLAIEALSKIEGVLEDPAPAWTVVEFGANGIQLKFFGWVDQRAADLGKVRSEAIRQVKAAYQRADIESPRTTYHIVATRNRDADALDATIEPAHNGVDTSVNHELDVQVANAIRNDTNTNLLDPESTPP</sequence>
<comment type="caution">
    <text evidence="10">The sequence shown here is derived from an EMBL/GenBank/DDBJ whole genome shotgun (WGS) entry which is preliminary data.</text>
</comment>
<dbReference type="Gene3D" id="2.30.30.60">
    <property type="match status" value="1"/>
</dbReference>
<feature type="domain" description="Mechanosensitive ion channel MscS C-terminal" evidence="9">
    <location>
        <begin position="264"/>
        <end position="331"/>
    </location>
</feature>
<evidence type="ECO:0000313" key="11">
    <source>
        <dbReference type="Proteomes" id="UP001597110"/>
    </source>
</evidence>
<evidence type="ECO:0000256" key="6">
    <source>
        <dbReference type="ARBA" id="ARBA00023136"/>
    </source>
</evidence>
<evidence type="ECO:0000256" key="4">
    <source>
        <dbReference type="ARBA" id="ARBA00022692"/>
    </source>
</evidence>
<dbReference type="Proteomes" id="UP001597110">
    <property type="component" value="Unassembled WGS sequence"/>
</dbReference>
<keyword evidence="5 7" id="KW-1133">Transmembrane helix</keyword>
<keyword evidence="3" id="KW-1003">Cell membrane</keyword>
<dbReference type="InterPro" id="IPR045275">
    <property type="entry name" value="MscS_archaea/bacteria_type"/>
</dbReference>
<keyword evidence="11" id="KW-1185">Reference proteome</keyword>
<organism evidence="10 11">
    <name type="scientific">Lysobacter brunescens</name>
    <dbReference type="NCBI Taxonomy" id="262323"/>
    <lineage>
        <taxon>Bacteria</taxon>
        <taxon>Pseudomonadati</taxon>
        <taxon>Pseudomonadota</taxon>
        <taxon>Gammaproteobacteria</taxon>
        <taxon>Lysobacterales</taxon>
        <taxon>Lysobacteraceae</taxon>
        <taxon>Lysobacter</taxon>
    </lineage>
</organism>
<dbReference type="RefSeq" id="WP_386826519.1">
    <property type="nucleotide sequence ID" value="NZ_JBHTIF010000007.1"/>
</dbReference>
<keyword evidence="6 7" id="KW-0472">Membrane</keyword>
<keyword evidence="4 7" id="KW-0812">Transmembrane</keyword>
<evidence type="ECO:0000256" key="5">
    <source>
        <dbReference type="ARBA" id="ARBA00022989"/>
    </source>
</evidence>
<dbReference type="SUPFAM" id="SSF50182">
    <property type="entry name" value="Sm-like ribonucleoproteins"/>
    <property type="match status" value="1"/>
</dbReference>
<dbReference type="InterPro" id="IPR023408">
    <property type="entry name" value="MscS_beta-dom_sf"/>
</dbReference>
<comment type="subcellular location">
    <subcellularLocation>
        <location evidence="7">Cell inner membrane</location>
        <topology evidence="7">Multi-pass membrane protein</topology>
    </subcellularLocation>
    <subcellularLocation>
        <location evidence="1">Cell membrane</location>
        <topology evidence="1">Multi-pass membrane protein</topology>
    </subcellularLocation>
</comment>
<dbReference type="Pfam" id="PF21082">
    <property type="entry name" value="MS_channel_3rd"/>
    <property type="match status" value="1"/>
</dbReference>
<evidence type="ECO:0000313" key="10">
    <source>
        <dbReference type="EMBL" id="MFD0727654.1"/>
    </source>
</evidence>
<evidence type="ECO:0000256" key="3">
    <source>
        <dbReference type="ARBA" id="ARBA00022475"/>
    </source>
</evidence>
<protein>
    <recommendedName>
        <fullName evidence="7">Small-conductance mechanosensitive channel</fullName>
    </recommendedName>
</protein>
<dbReference type="InterPro" id="IPR011066">
    <property type="entry name" value="MscS_channel_C_sf"/>
</dbReference>
<name>A0ABW2YM91_9GAMM</name>
<dbReference type="PANTHER" id="PTHR30221:SF1">
    <property type="entry name" value="SMALL-CONDUCTANCE MECHANOSENSITIVE CHANNEL"/>
    <property type="match status" value="1"/>
</dbReference>
<dbReference type="InterPro" id="IPR011014">
    <property type="entry name" value="MscS_channel_TM-2"/>
</dbReference>
<keyword evidence="7" id="KW-0406">Ion transport</keyword>
<feature type="domain" description="Mechanosensitive ion channel MscS" evidence="8">
    <location>
        <begin position="175"/>
        <end position="242"/>
    </location>
</feature>
<feature type="transmembrane region" description="Helical" evidence="7">
    <location>
        <begin position="152"/>
        <end position="173"/>
    </location>
</feature>
<gene>
    <name evidence="10" type="ORF">ACFQ0E_18835</name>
</gene>
<comment type="similarity">
    <text evidence="2 7">Belongs to the MscS (TC 1.A.23) family.</text>
</comment>
<evidence type="ECO:0000259" key="8">
    <source>
        <dbReference type="Pfam" id="PF00924"/>
    </source>
</evidence>
<keyword evidence="7" id="KW-0813">Transport</keyword>
<dbReference type="Gene3D" id="1.10.287.1260">
    <property type="match status" value="1"/>
</dbReference>
<evidence type="ECO:0000256" key="7">
    <source>
        <dbReference type="RuleBase" id="RU369025"/>
    </source>
</evidence>
<comment type="function">
    <text evidence="7">Mechanosensitive channel that participates in the regulation of osmotic pressure changes within the cell, opening in response to stretch forces in the membrane lipid bilayer, without the need for other proteins. Contributes to normal resistance to hypoosmotic shock. Forms an ion channel of 1.0 nanosiemens conductance with a slight preference for anions.</text>
</comment>
<comment type="caution">
    <text evidence="7">Lacks conserved residue(s) required for the propagation of feature annotation.</text>
</comment>
<feature type="transmembrane region" description="Helical" evidence="7">
    <location>
        <begin position="127"/>
        <end position="146"/>
    </location>
</feature>
<dbReference type="SUPFAM" id="SSF82689">
    <property type="entry name" value="Mechanosensitive channel protein MscS (YggB), C-terminal domain"/>
    <property type="match status" value="1"/>
</dbReference>
<dbReference type="InterPro" id="IPR010920">
    <property type="entry name" value="LSM_dom_sf"/>
</dbReference>
<dbReference type="InterPro" id="IPR049278">
    <property type="entry name" value="MS_channel_C"/>
</dbReference>
<dbReference type="EMBL" id="JBHTIF010000007">
    <property type="protein sequence ID" value="MFD0727654.1"/>
    <property type="molecule type" value="Genomic_DNA"/>
</dbReference>
<proteinExistence type="inferred from homology"/>
<accession>A0ABW2YM91</accession>
<comment type="subunit">
    <text evidence="7">Homoheptamer.</text>
</comment>
<evidence type="ECO:0000256" key="2">
    <source>
        <dbReference type="ARBA" id="ARBA00008017"/>
    </source>
</evidence>
<keyword evidence="7" id="KW-0997">Cell inner membrane</keyword>
<dbReference type="InterPro" id="IPR006685">
    <property type="entry name" value="MscS_channel_2nd"/>
</dbReference>